<protein>
    <recommendedName>
        <fullName evidence="4">DUF5673 domain-containing protein</fullName>
    </recommendedName>
</protein>
<evidence type="ECO:0000313" key="2">
    <source>
        <dbReference type="EMBL" id="PIP21769.1"/>
    </source>
</evidence>
<feature type="transmembrane region" description="Helical" evidence="1">
    <location>
        <begin position="56"/>
        <end position="74"/>
    </location>
</feature>
<evidence type="ECO:0008006" key="4">
    <source>
        <dbReference type="Google" id="ProtNLM"/>
    </source>
</evidence>
<gene>
    <name evidence="2" type="ORF">COX39_00995</name>
</gene>
<feature type="transmembrane region" description="Helical" evidence="1">
    <location>
        <begin position="80"/>
        <end position="98"/>
    </location>
</feature>
<reference evidence="2 3" key="1">
    <citation type="submission" date="2017-09" db="EMBL/GenBank/DDBJ databases">
        <title>Depth-based differentiation of microbial function through sediment-hosted aquifers and enrichment of novel symbionts in the deep terrestrial subsurface.</title>
        <authorList>
            <person name="Probst A.J."/>
            <person name="Ladd B."/>
            <person name="Jarett J.K."/>
            <person name="Geller-Mcgrath D.E."/>
            <person name="Sieber C.M."/>
            <person name="Emerson J.B."/>
            <person name="Anantharaman K."/>
            <person name="Thomas B.C."/>
            <person name="Malmstrom R."/>
            <person name="Stieglmeier M."/>
            <person name="Klingl A."/>
            <person name="Woyke T."/>
            <person name="Ryan C.M."/>
            <person name="Banfield J.F."/>
        </authorList>
    </citation>
    <scope>NUCLEOTIDE SEQUENCE [LARGE SCALE GENOMIC DNA]</scope>
    <source>
        <strain evidence="2">CG23_combo_of_CG06-09_8_20_14_all_40_13</strain>
    </source>
</reference>
<dbReference type="EMBL" id="PCRM01000017">
    <property type="protein sequence ID" value="PIP21769.1"/>
    <property type="molecule type" value="Genomic_DNA"/>
</dbReference>
<dbReference type="Proteomes" id="UP000231567">
    <property type="component" value="Unassembled WGS sequence"/>
</dbReference>
<sequence>MVKHKKMTKTKVVHKHVAQPEAGRSRVEKIATSESTFRELSAISFQTEHFEYREKGIFWLIGIFIIGIILLDIFFFLKLYLGMVIVILGIVVFIQRAFEKPKKIACKISKDGIVLKDRVYSYSVFKSFWISQRQPQKLYLQQTRRFLPALTILITGESDEKISFFLSQYLPKLRTTSEDFADRLASLLKF</sequence>
<accession>A0A2G9YRB5</accession>
<keyword evidence="1" id="KW-0812">Transmembrane</keyword>
<dbReference type="AlphaFoldDB" id="A0A2G9YRB5"/>
<organism evidence="2 3">
    <name type="scientific">Candidatus Nealsonbacteria bacterium CG23_combo_of_CG06-09_8_20_14_all_40_13</name>
    <dbReference type="NCBI Taxonomy" id="1974724"/>
    <lineage>
        <taxon>Bacteria</taxon>
        <taxon>Candidatus Nealsoniibacteriota</taxon>
    </lineage>
</organism>
<name>A0A2G9YRB5_9BACT</name>
<comment type="caution">
    <text evidence="2">The sequence shown here is derived from an EMBL/GenBank/DDBJ whole genome shotgun (WGS) entry which is preliminary data.</text>
</comment>
<proteinExistence type="predicted"/>
<evidence type="ECO:0000256" key="1">
    <source>
        <dbReference type="SAM" id="Phobius"/>
    </source>
</evidence>
<keyword evidence="1" id="KW-1133">Transmembrane helix</keyword>
<keyword evidence="1" id="KW-0472">Membrane</keyword>
<evidence type="ECO:0000313" key="3">
    <source>
        <dbReference type="Proteomes" id="UP000231567"/>
    </source>
</evidence>